<keyword evidence="2" id="KW-0645">Protease</keyword>
<dbReference type="GO" id="GO:0006508">
    <property type="term" value="P:proteolysis"/>
    <property type="evidence" value="ECO:0007669"/>
    <property type="project" value="InterPro"/>
</dbReference>
<dbReference type="Pfam" id="PF26233">
    <property type="entry name" value="NicX"/>
    <property type="match status" value="1"/>
</dbReference>
<keyword evidence="3" id="KW-1185">Reference proteome</keyword>
<reference evidence="3" key="1">
    <citation type="journal article" date="2022" name="G3 (Bethesda)">
        <title>Unveiling the complete genome sequence of Alicyclobacillus acidoterrestris DSM 3922T, a taint-producing strain.</title>
        <authorList>
            <person name="Leonardo I.C."/>
            <person name="Barreto Crespo M.T."/>
            <person name="Gaspar F.B."/>
        </authorList>
    </citation>
    <scope>NUCLEOTIDE SEQUENCE [LARGE SCALE GENOMIC DNA]</scope>
    <source>
        <strain evidence="3">DSM 3922</strain>
    </source>
</reference>
<organism evidence="2 3">
    <name type="scientific">Alicyclobacillus acidoterrestris (strain ATCC 49025 / DSM 3922 / CIP 106132 / NCIMB 13137 / GD3B)</name>
    <dbReference type="NCBI Taxonomy" id="1356854"/>
    <lineage>
        <taxon>Bacteria</taxon>
        <taxon>Bacillati</taxon>
        <taxon>Bacillota</taxon>
        <taxon>Bacilli</taxon>
        <taxon>Bacillales</taxon>
        <taxon>Alicyclobacillaceae</taxon>
        <taxon>Alicyclobacillus</taxon>
    </lineage>
</organism>
<dbReference type="AlphaFoldDB" id="A0A9E6ZKF1"/>
<gene>
    <name evidence="2" type="ORF">K1I37_17620</name>
</gene>
<dbReference type="EC" id="3.4.11.-" evidence="2"/>
<keyword evidence="2" id="KW-0378">Hydrolase</keyword>
<sequence>MGLLETSQNLLLQALHVKAAESVLIISDGTRPEICNYLHQAALSLGAESMILTMKPRQRSGEEPPEVVAFAMQRADVVICPTEHSLTHTSARKRASEQGARIATMPGITLDMFENGPMTADFHQVADLSRRVADVLTKGDSVRIEKDGAILEFQLGTRTGIASTGMYTEKGQSGNMPSGEAYIAPLEGTANGELIVDGSIVGLGLLSSPIKLTIRDGLLIRAEGERADEWLDKLGSSPSARNVAEFGIGTNEKARLTGVILEDEKALGTIHVAFGSNATFGGTVEAGVHLDAVVTKPTVYLDGKLVMQDGALTV</sequence>
<dbReference type="SUPFAM" id="SSF144052">
    <property type="entry name" value="Thermophilic metalloprotease-like"/>
    <property type="match status" value="1"/>
</dbReference>
<dbReference type="RefSeq" id="WP_031218745.1">
    <property type="nucleotide sequence ID" value="NZ_AURB01000135.1"/>
</dbReference>
<dbReference type="InterPro" id="IPR052170">
    <property type="entry name" value="M29_Exopeptidase"/>
</dbReference>
<protein>
    <submittedName>
        <fullName evidence="2">Aminopeptidase</fullName>
        <ecNumber evidence="2">3.4.11.-</ecNumber>
    </submittedName>
</protein>
<dbReference type="EMBL" id="CP080467">
    <property type="protein sequence ID" value="UNO50938.1"/>
    <property type="molecule type" value="Genomic_DNA"/>
</dbReference>
<dbReference type="GO" id="GO:0046872">
    <property type="term" value="F:metal ion binding"/>
    <property type="evidence" value="ECO:0007669"/>
    <property type="project" value="UniProtKB-KW"/>
</dbReference>
<keyword evidence="1" id="KW-0479">Metal-binding</keyword>
<dbReference type="PANTHER" id="PTHR34448">
    <property type="entry name" value="AMINOPEPTIDASE"/>
    <property type="match status" value="1"/>
</dbReference>
<proteinExistence type="predicted"/>
<evidence type="ECO:0000256" key="1">
    <source>
        <dbReference type="ARBA" id="ARBA00022723"/>
    </source>
</evidence>
<keyword evidence="2" id="KW-0031">Aminopeptidase</keyword>
<dbReference type="KEGG" id="aaco:K1I37_17620"/>
<dbReference type="InterPro" id="IPR058739">
    <property type="entry name" value="NicX"/>
</dbReference>
<evidence type="ECO:0000313" key="3">
    <source>
        <dbReference type="Proteomes" id="UP000829401"/>
    </source>
</evidence>
<dbReference type="Proteomes" id="UP000829401">
    <property type="component" value="Chromosome"/>
</dbReference>
<dbReference type="PANTHER" id="PTHR34448:SF1">
    <property type="entry name" value="BLL6088 PROTEIN"/>
    <property type="match status" value="1"/>
</dbReference>
<dbReference type="GO" id="GO:0004177">
    <property type="term" value="F:aminopeptidase activity"/>
    <property type="evidence" value="ECO:0007669"/>
    <property type="project" value="UniProtKB-KW"/>
</dbReference>
<name>A0A9E6ZKF1_ALIAG</name>
<evidence type="ECO:0000313" key="2">
    <source>
        <dbReference type="EMBL" id="UNO50938.1"/>
    </source>
</evidence>
<accession>A0A9E6ZKF1</accession>